<dbReference type="OrthoDB" id="9342682at2"/>
<sequence>MRGAVAYEIKNGDAYREAMTTLNRRSQPPAVLRRIMNAFEAYRAARKIGWSRPWNKYGIRTFQSYRLDCRNDGDMAGYARAVLAAPVFAFDAEVQTFIDELLSDQPAARDRLMGFLFFHEAEAESGLREGVILSFGRVNAKRRHRDRLDIVFEADVTGDTVSAPQRVTVYVDPYRGKGPPLYEATVPIADVAPAPEIFDALKACYRDWGRDDPRLWDHWTSQYIDYFAPRERVAAQTHFPETAFESAWRDTLARR</sequence>
<proteinExistence type="predicted"/>
<evidence type="ECO:0000313" key="2">
    <source>
        <dbReference type="Proteomes" id="UP000294980"/>
    </source>
</evidence>
<dbReference type="Proteomes" id="UP000294980">
    <property type="component" value="Unassembled WGS sequence"/>
</dbReference>
<name>A0A4V2SBX7_9GAMM</name>
<dbReference type="AlphaFoldDB" id="A0A4V2SBX7"/>
<dbReference type="EMBL" id="SLWX01000004">
    <property type="protein sequence ID" value="TCO76730.1"/>
    <property type="molecule type" value="Genomic_DNA"/>
</dbReference>
<organism evidence="1 2">
    <name type="scientific">Chromatocurvus halotolerans</name>
    <dbReference type="NCBI Taxonomy" id="1132028"/>
    <lineage>
        <taxon>Bacteria</taxon>
        <taxon>Pseudomonadati</taxon>
        <taxon>Pseudomonadota</taxon>
        <taxon>Gammaproteobacteria</taxon>
        <taxon>Cellvibrionales</taxon>
        <taxon>Halieaceae</taxon>
        <taxon>Chromatocurvus</taxon>
    </lineage>
</organism>
<comment type="caution">
    <text evidence="1">The sequence shown here is derived from an EMBL/GenBank/DDBJ whole genome shotgun (WGS) entry which is preliminary data.</text>
</comment>
<gene>
    <name evidence="1" type="ORF">EV688_104185</name>
</gene>
<keyword evidence="2" id="KW-1185">Reference proteome</keyword>
<evidence type="ECO:0000313" key="1">
    <source>
        <dbReference type="EMBL" id="TCO76730.1"/>
    </source>
</evidence>
<accession>A0A4V2SBX7</accession>
<protein>
    <submittedName>
        <fullName evidence="1">Uncharacterized protein</fullName>
    </submittedName>
</protein>
<reference evidence="1 2" key="1">
    <citation type="submission" date="2019-03" db="EMBL/GenBank/DDBJ databases">
        <title>Genomic Encyclopedia of Type Strains, Phase IV (KMG-IV): sequencing the most valuable type-strain genomes for metagenomic binning, comparative biology and taxonomic classification.</title>
        <authorList>
            <person name="Goeker M."/>
        </authorList>
    </citation>
    <scope>NUCLEOTIDE SEQUENCE [LARGE SCALE GENOMIC DNA]</scope>
    <source>
        <strain evidence="1 2">DSM 23344</strain>
    </source>
</reference>
<dbReference type="RefSeq" id="WP_117315048.1">
    <property type="nucleotide sequence ID" value="NZ_QQSW01000002.1"/>
</dbReference>